<dbReference type="SUPFAM" id="SSF143011">
    <property type="entry name" value="RelE-like"/>
    <property type="match status" value="1"/>
</dbReference>
<dbReference type="InterPro" id="IPR035093">
    <property type="entry name" value="RelE/ParE_toxin_dom_sf"/>
</dbReference>
<keyword evidence="3" id="KW-1185">Reference proteome</keyword>
<evidence type="ECO:0000313" key="2">
    <source>
        <dbReference type="EMBL" id="APB34757.1"/>
    </source>
</evidence>
<dbReference type="Pfam" id="PF24732">
    <property type="entry name" value="ParE_like"/>
    <property type="match status" value="1"/>
</dbReference>
<organism evidence="2 3">
    <name type="scientific">Gloeomargarita lithophora Alchichica-D10</name>
    <dbReference type="NCBI Taxonomy" id="1188229"/>
    <lineage>
        <taxon>Bacteria</taxon>
        <taxon>Bacillati</taxon>
        <taxon>Cyanobacteriota</taxon>
        <taxon>Cyanophyceae</taxon>
        <taxon>Gloeomargaritales</taxon>
        <taxon>Gloeomargaritaceae</taxon>
        <taxon>Gloeomargarita</taxon>
    </lineage>
</organism>
<dbReference type="RefSeq" id="WP_084111755.1">
    <property type="nucleotide sequence ID" value="NZ_CP017675.1"/>
</dbReference>
<reference evidence="2 3" key="1">
    <citation type="submission" date="2016-10" db="EMBL/GenBank/DDBJ databases">
        <title>Description of Gloeomargarita lithophora gen. nov., sp. nov., a thylakoid-bearing basal-branching cyanobacterium with intracellular carbonates, and proposal for Gloeomargaritales ord. nov.</title>
        <authorList>
            <person name="Moreira D."/>
            <person name="Tavera R."/>
            <person name="Benzerara K."/>
            <person name="Skouri-Panet F."/>
            <person name="Couradeau E."/>
            <person name="Gerard E."/>
            <person name="Loussert C."/>
            <person name="Novelo E."/>
            <person name="Zivanovic Y."/>
            <person name="Lopez-Garcia P."/>
        </authorList>
    </citation>
    <scope>NUCLEOTIDE SEQUENCE [LARGE SCALE GENOMIC DNA]</scope>
    <source>
        <strain evidence="2 3">D10</strain>
    </source>
</reference>
<feature type="domain" description="ParE-like toxin" evidence="1">
    <location>
        <begin position="19"/>
        <end position="83"/>
    </location>
</feature>
<dbReference type="OrthoDB" id="129742at2"/>
<name>A0A1J0AFR0_9CYAN</name>
<proteinExistence type="predicted"/>
<dbReference type="STRING" id="1188229.GlitD10_2423"/>
<accession>A0A1J0AFR0</accession>
<evidence type="ECO:0000259" key="1">
    <source>
        <dbReference type="Pfam" id="PF24732"/>
    </source>
</evidence>
<dbReference type="AlphaFoldDB" id="A0A1J0AFR0"/>
<sequence>MKSATLPSFWSRYAELSSSVRAGARKAYRLWAENPFHPSLHFKCINSEEGIWSVRVTQSHRALGVLAGNTVTWFWIGDHDEYEQFYS</sequence>
<protein>
    <recommendedName>
        <fullName evidence="1">ParE-like toxin domain-containing protein</fullName>
    </recommendedName>
</protein>
<dbReference type="EMBL" id="CP017675">
    <property type="protein sequence ID" value="APB34757.1"/>
    <property type="molecule type" value="Genomic_DNA"/>
</dbReference>
<dbReference type="InterPro" id="IPR056925">
    <property type="entry name" value="ParE-like"/>
</dbReference>
<dbReference type="Proteomes" id="UP000180235">
    <property type="component" value="Chromosome"/>
</dbReference>
<dbReference type="KEGG" id="glt:GlitD10_2423"/>
<gene>
    <name evidence="2" type="ORF">GlitD10_2423</name>
</gene>
<evidence type="ECO:0000313" key="3">
    <source>
        <dbReference type="Proteomes" id="UP000180235"/>
    </source>
</evidence>